<dbReference type="EMBL" id="CP019236">
    <property type="protein sequence ID" value="APW38289.1"/>
    <property type="molecule type" value="Genomic_DNA"/>
</dbReference>
<name>A0A1P8JX02_9BURK</name>
<dbReference type="InterPro" id="IPR038225">
    <property type="entry name" value="TagF_sf"/>
</dbReference>
<keyword evidence="2" id="KW-1185">Reference proteome</keyword>
<reference evidence="1 2" key="1">
    <citation type="submission" date="2017-01" db="EMBL/GenBank/DDBJ databases">
        <authorList>
            <person name="Mah S.A."/>
            <person name="Swanson W.J."/>
            <person name="Moy G.W."/>
            <person name="Vacquier V.D."/>
        </authorList>
    </citation>
    <scope>NUCLEOTIDE SEQUENCE [LARGE SCALE GENOMIC DNA]</scope>
    <source>
        <strain evidence="1 2">DCY110</strain>
    </source>
</reference>
<dbReference type="KEGG" id="rhy:RD110_14725"/>
<dbReference type="Gene3D" id="3.40.1730.10">
    <property type="entry name" value="pa0076 domain"/>
    <property type="match status" value="1"/>
</dbReference>
<evidence type="ECO:0000313" key="2">
    <source>
        <dbReference type="Proteomes" id="UP000186609"/>
    </source>
</evidence>
<protein>
    <submittedName>
        <fullName evidence="1">Type VI secretion-associated protein</fullName>
    </submittedName>
</protein>
<dbReference type="NCBIfam" id="TIGR03373">
    <property type="entry name" value="VI_minor_4"/>
    <property type="match status" value="1"/>
</dbReference>
<accession>A0A1P8JX02</accession>
<evidence type="ECO:0000313" key="1">
    <source>
        <dbReference type="EMBL" id="APW38289.1"/>
    </source>
</evidence>
<organism evidence="1 2">
    <name type="scientific">Rhodoferax koreensis</name>
    <dbReference type="NCBI Taxonomy" id="1842727"/>
    <lineage>
        <taxon>Bacteria</taxon>
        <taxon>Pseudomonadati</taxon>
        <taxon>Pseudomonadota</taxon>
        <taxon>Betaproteobacteria</taxon>
        <taxon>Burkholderiales</taxon>
        <taxon>Comamonadaceae</taxon>
        <taxon>Rhodoferax</taxon>
    </lineage>
</organism>
<sequence>MQRLIAHRLVTPPAIWGKLPRHADFVRSGMRHGESEAWQSWLALQGCLDREARPALGAALPTAFVLPPGSLPFAARRFVIGVLAPSVDKVGRSHVLLVYQTAHLRWLRFQFDDAVPHDWLFWLARTVARHVRADTPSDSQAIDQAVRRLWRVYAPGTCDLWARAAASPATRQARRARQTAARRQSESPAAPFFADDLAAQLHGVTRLPWADWPHRLYRPHGHGMFWQQDAKGGFVNAATRLAILWGEA</sequence>
<proteinExistence type="predicted"/>
<dbReference type="InterPro" id="IPR017748">
    <property type="entry name" value="TagF"/>
</dbReference>
<gene>
    <name evidence="1" type="ORF">RD110_14725</name>
</gene>
<dbReference type="STRING" id="1842727.RD110_14725"/>
<dbReference type="Pfam" id="PF09867">
    <property type="entry name" value="TagF_N"/>
    <property type="match status" value="1"/>
</dbReference>
<dbReference type="AlphaFoldDB" id="A0A1P8JX02"/>
<dbReference type="Proteomes" id="UP000186609">
    <property type="component" value="Chromosome"/>
</dbReference>